<dbReference type="CDD" id="cd04646">
    <property type="entry name" value="LbH_Dynactin_6"/>
    <property type="match status" value="1"/>
</dbReference>
<reference evidence="7" key="1">
    <citation type="submission" date="2019-11" db="EMBL/GenBank/DDBJ databases">
        <title>The nuclear and mitochondrial genomes of Frieseomelitta varia - a highly eusocial stingless bee (Meliponini) with a permanently sterile worker caste.</title>
        <authorList>
            <person name="Freitas F.C.P."/>
            <person name="Lourenco A.P."/>
            <person name="Nunes F.M.F."/>
            <person name="Paschoal A.R."/>
            <person name="Abreu F.C.P."/>
            <person name="Barbin F.O."/>
            <person name="Bataglia L."/>
            <person name="Cardoso-Junior C.A.M."/>
            <person name="Cervoni M.S."/>
            <person name="Silva S.R."/>
            <person name="Dalarmi F."/>
            <person name="Del Lama M.A."/>
            <person name="Depintor T.S."/>
            <person name="Ferreira K.M."/>
            <person name="Goria P.S."/>
            <person name="Jaskot M.C."/>
            <person name="Lago D.C."/>
            <person name="Luna-Lucena D."/>
            <person name="Moda L.M."/>
            <person name="Nascimento L."/>
            <person name="Pedrino M."/>
            <person name="Rabico F.O."/>
            <person name="Sanches F.C."/>
            <person name="Santos D.E."/>
            <person name="Santos C.G."/>
            <person name="Vieira J."/>
            <person name="Lopes T.F."/>
            <person name="Barchuk A.R."/>
            <person name="Hartfelder K."/>
            <person name="Simoes Z.L.P."/>
            <person name="Bitondi M.M.G."/>
            <person name="Pinheiro D.G."/>
        </authorList>
    </citation>
    <scope>NUCLEOTIDE SEQUENCE</scope>
    <source>
        <strain evidence="7">USP_RPSP 00005682</strain>
        <tissue evidence="7">Whole individual</tissue>
    </source>
</reference>
<keyword evidence="4" id="KW-0963">Cytoplasm</keyword>
<dbReference type="Proteomes" id="UP000655588">
    <property type="component" value="Unassembled WGS sequence"/>
</dbReference>
<dbReference type="GO" id="GO:0070840">
    <property type="term" value="F:dynein complex binding"/>
    <property type="evidence" value="ECO:0007669"/>
    <property type="project" value="TreeGrafter"/>
</dbReference>
<proteinExistence type="inferred from homology"/>
<protein>
    <recommendedName>
        <fullName evidence="3">Dynactin subunit 6</fullName>
    </recommendedName>
</protein>
<evidence type="ECO:0000256" key="4">
    <source>
        <dbReference type="ARBA" id="ARBA00022490"/>
    </source>
</evidence>
<comment type="similarity">
    <text evidence="2">Belongs to the dynactin subunits 5/6 family. Dynactin subunit 6 subfamily.</text>
</comment>
<dbReference type="SUPFAM" id="SSF51161">
    <property type="entry name" value="Trimeric LpxA-like enzymes"/>
    <property type="match status" value="1"/>
</dbReference>
<keyword evidence="8" id="KW-1185">Reference proteome</keyword>
<evidence type="ECO:0000256" key="2">
    <source>
        <dbReference type="ARBA" id="ARBA00007719"/>
    </source>
</evidence>
<comment type="function">
    <text evidence="6">Part of the dynactin complex that activates the molecular motor dynein for ultra-processive transport along microtubules.</text>
</comment>
<dbReference type="EMBL" id="WNWW01000416">
    <property type="protein sequence ID" value="KAF3425140.1"/>
    <property type="molecule type" value="Genomic_DNA"/>
</dbReference>
<dbReference type="InterPro" id="IPR027777">
    <property type="entry name" value="DCTN6"/>
</dbReference>
<name>A0A833VUG3_9HYME</name>
<evidence type="ECO:0000256" key="6">
    <source>
        <dbReference type="ARBA" id="ARBA00034687"/>
    </source>
</evidence>
<evidence type="ECO:0000256" key="5">
    <source>
        <dbReference type="ARBA" id="ARBA00023212"/>
    </source>
</evidence>
<gene>
    <name evidence="7" type="ORF">E2986_11799</name>
</gene>
<keyword evidence="5" id="KW-0206">Cytoskeleton</keyword>
<sequence>MFGKKEWRIARLRTLKKARAPSFNSPKSPRRAFTVSPANNEFICQSSYKLVVKLDRFILMLLRLRLLCVITVLQNRKIVKIAVGALVCEESILKGDITIGPNTIIHPKASIIAEAGPIIIGEGNIIEEMATIANRLPVDAPEPTTIPVQIIGSYNVFETDCTCEAFKVGDCNILESKAYVGREVELTNGCIIGASCSLTESDTIPEDTIIYGNECQRREMHGKPYPPISQIEFLLKILPTYHHIRKPNIVPTKNEGGL</sequence>
<organism evidence="7 8">
    <name type="scientific">Frieseomelitta varia</name>
    <dbReference type="NCBI Taxonomy" id="561572"/>
    <lineage>
        <taxon>Eukaryota</taxon>
        <taxon>Metazoa</taxon>
        <taxon>Ecdysozoa</taxon>
        <taxon>Arthropoda</taxon>
        <taxon>Hexapoda</taxon>
        <taxon>Insecta</taxon>
        <taxon>Pterygota</taxon>
        <taxon>Neoptera</taxon>
        <taxon>Endopterygota</taxon>
        <taxon>Hymenoptera</taxon>
        <taxon>Apocrita</taxon>
        <taxon>Aculeata</taxon>
        <taxon>Apoidea</taxon>
        <taxon>Anthophila</taxon>
        <taxon>Apidae</taxon>
        <taxon>Frieseomelitta</taxon>
    </lineage>
</organism>
<dbReference type="AlphaFoldDB" id="A0A833VUG3"/>
<dbReference type="GO" id="GO:0007052">
    <property type="term" value="P:mitotic spindle organization"/>
    <property type="evidence" value="ECO:0007669"/>
    <property type="project" value="TreeGrafter"/>
</dbReference>
<accession>A0A833VUG3</accession>
<comment type="subcellular location">
    <subcellularLocation>
        <location evidence="1">Cytoplasm</location>
        <location evidence="1">Cytoskeleton</location>
    </subcellularLocation>
</comment>
<dbReference type="PANTHER" id="PTHR13072:SF0">
    <property type="entry name" value="DYNACTIN SUBUNIT 6"/>
    <property type="match status" value="1"/>
</dbReference>
<evidence type="ECO:0000256" key="3">
    <source>
        <dbReference type="ARBA" id="ARBA00016573"/>
    </source>
</evidence>
<comment type="caution">
    <text evidence="7">The sequence shown here is derived from an EMBL/GenBank/DDBJ whole genome shotgun (WGS) entry which is preliminary data.</text>
</comment>
<dbReference type="GO" id="GO:0005869">
    <property type="term" value="C:dynactin complex"/>
    <property type="evidence" value="ECO:0007669"/>
    <property type="project" value="InterPro"/>
</dbReference>
<evidence type="ECO:0000313" key="7">
    <source>
        <dbReference type="EMBL" id="KAF3425140.1"/>
    </source>
</evidence>
<dbReference type="PANTHER" id="PTHR13072">
    <property type="entry name" value="DYNACTIN 6"/>
    <property type="match status" value="1"/>
</dbReference>
<evidence type="ECO:0000313" key="8">
    <source>
        <dbReference type="Proteomes" id="UP000655588"/>
    </source>
</evidence>
<evidence type="ECO:0000256" key="1">
    <source>
        <dbReference type="ARBA" id="ARBA00004245"/>
    </source>
</evidence>
<dbReference type="Gene3D" id="2.160.10.10">
    <property type="entry name" value="Hexapeptide repeat proteins"/>
    <property type="match status" value="1"/>
</dbReference>
<dbReference type="InterPro" id="IPR011004">
    <property type="entry name" value="Trimer_LpxA-like_sf"/>
</dbReference>